<keyword evidence="4 5" id="KW-0472">Membrane</keyword>
<dbReference type="GO" id="GO:0007165">
    <property type="term" value="P:signal transduction"/>
    <property type="evidence" value="ECO:0007669"/>
    <property type="project" value="InterPro"/>
</dbReference>
<evidence type="ECO:0000256" key="2">
    <source>
        <dbReference type="ARBA" id="ARBA00022692"/>
    </source>
</evidence>
<keyword evidence="2 5" id="KW-0812">Transmembrane</keyword>
<keyword evidence="3 5" id="KW-1133">Transmembrane helix</keyword>
<reference evidence="7 8" key="1">
    <citation type="submission" date="2018-01" db="EMBL/GenBank/DDBJ databases">
        <title>Draft genome sequences of six Vibrio diazotrophicus strains isolated from deep-sea sediments of the Baltic Sea.</title>
        <authorList>
            <person name="Castillo D."/>
            <person name="Vandieken V."/>
            <person name="Chiang O."/>
            <person name="Middelboe M."/>
        </authorList>
    </citation>
    <scope>NUCLEOTIDE SEQUENCE [LARGE SCALE GENOMIC DNA]</scope>
    <source>
        <strain evidence="7 8">60.27F</strain>
    </source>
</reference>
<evidence type="ECO:0000256" key="4">
    <source>
        <dbReference type="ARBA" id="ARBA00023136"/>
    </source>
</evidence>
<feature type="domain" description="HAMP" evidence="6">
    <location>
        <begin position="177"/>
        <end position="229"/>
    </location>
</feature>
<sequence>MKLKKYKSISGITSYSMSLIFALCTVISLFSALIFISLDKDAEIINLSGSLRMQSYRLAYDITTNNSENKLKYIEKYDSVLYSDALKSVTDWHSTDEIKTHYFQVVRHWESIKEKLLTQREQEVLPIIPSFVDIIDELVCNIQVHSENKLHYLIWASCVGVLLVGLIVTYFVHYINHKVVSPIVQLSNASQDIRQGNFDITLDYHLNNEIGLLSSTFHRMAEKMGHIYSGLEQSLSQNNQALELAVEENVLLSKISIILLNSEPHQNKLESAISLIKDLDAVSFITLEWKNAETGESIAVSQGTKNSELLYTLPLMYKNAIVGTLSCQSEYKLSLLETVAPIFAKYLHSFSK</sequence>
<evidence type="ECO:0000256" key="1">
    <source>
        <dbReference type="ARBA" id="ARBA00004141"/>
    </source>
</evidence>
<evidence type="ECO:0000256" key="5">
    <source>
        <dbReference type="SAM" id="Phobius"/>
    </source>
</evidence>
<dbReference type="InterPro" id="IPR042295">
    <property type="entry name" value="NarX-like_N_sf"/>
</dbReference>
<feature type="transmembrane region" description="Helical" evidence="5">
    <location>
        <begin position="12"/>
        <end position="38"/>
    </location>
</feature>
<proteinExistence type="predicted"/>
<dbReference type="Pfam" id="PF13675">
    <property type="entry name" value="PilJ"/>
    <property type="match status" value="1"/>
</dbReference>
<dbReference type="SMART" id="SM00304">
    <property type="entry name" value="HAMP"/>
    <property type="match status" value="1"/>
</dbReference>
<protein>
    <recommendedName>
        <fullName evidence="6">HAMP domain-containing protein</fullName>
    </recommendedName>
</protein>
<organism evidence="7 8">
    <name type="scientific">Vibrio diazotrophicus</name>
    <dbReference type="NCBI Taxonomy" id="685"/>
    <lineage>
        <taxon>Bacteria</taxon>
        <taxon>Pseudomonadati</taxon>
        <taxon>Pseudomonadota</taxon>
        <taxon>Gammaproteobacteria</taxon>
        <taxon>Vibrionales</taxon>
        <taxon>Vibrionaceae</taxon>
        <taxon>Vibrio</taxon>
    </lineage>
</organism>
<dbReference type="GO" id="GO:0016020">
    <property type="term" value="C:membrane"/>
    <property type="evidence" value="ECO:0007669"/>
    <property type="project" value="UniProtKB-SubCell"/>
</dbReference>
<dbReference type="Proteomes" id="UP000236449">
    <property type="component" value="Unassembled WGS sequence"/>
</dbReference>
<evidence type="ECO:0000313" key="8">
    <source>
        <dbReference type="Proteomes" id="UP000236449"/>
    </source>
</evidence>
<comment type="caution">
    <text evidence="7">The sequence shown here is derived from an EMBL/GenBank/DDBJ whole genome shotgun (WGS) entry which is preliminary data.</text>
</comment>
<dbReference type="InterPro" id="IPR029095">
    <property type="entry name" value="NarX-like_N"/>
</dbReference>
<dbReference type="PROSITE" id="PS50885">
    <property type="entry name" value="HAMP"/>
    <property type="match status" value="1"/>
</dbReference>
<comment type="subcellular location">
    <subcellularLocation>
        <location evidence="1">Membrane</location>
        <topology evidence="1">Multi-pass membrane protein</topology>
    </subcellularLocation>
</comment>
<evidence type="ECO:0000259" key="6">
    <source>
        <dbReference type="PROSITE" id="PS50885"/>
    </source>
</evidence>
<dbReference type="CDD" id="cd22899">
    <property type="entry name" value="NarQ_sensor"/>
    <property type="match status" value="1"/>
</dbReference>
<evidence type="ECO:0000256" key="3">
    <source>
        <dbReference type="ARBA" id="ARBA00022989"/>
    </source>
</evidence>
<feature type="transmembrane region" description="Helical" evidence="5">
    <location>
        <begin position="152"/>
        <end position="172"/>
    </location>
</feature>
<dbReference type="SUPFAM" id="SSF158472">
    <property type="entry name" value="HAMP domain-like"/>
    <property type="match status" value="1"/>
</dbReference>
<dbReference type="Pfam" id="PF00672">
    <property type="entry name" value="HAMP"/>
    <property type="match status" value="1"/>
</dbReference>
<dbReference type="AlphaFoldDB" id="A0A2J8I611"/>
<gene>
    <name evidence="7" type="ORF">C1N32_02755</name>
</gene>
<accession>A0A2J8I611</accession>
<dbReference type="Gene3D" id="1.20.120.960">
    <property type="entry name" value="Histidine kinase NarX, sensor domain"/>
    <property type="match status" value="1"/>
</dbReference>
<dbReference type="RefSeq" id="WP_102965343.1">
    <property type="nucleotide sequence ID" value="NZ_POSK01000002.1"/>
</dbReference>
<dbReference type="Gene3D" id="6.10.340.10">
    <property type="match status" value="1"/>
</dbReference>
<evidence type="ECO:0000313" key="7">
    <source>
        <dbReference type="EMBL" id="PNI05931.1"/>
    </source>
</evidence>
<dbReference type="CDD" id="cd06225">
    <property type="entry name" value="HAMP"/>
    <property type="match status" value="1"/>
</dbReference>
<dbReference type="OrthoDB" id="9811306at2"/>
<dbReference type="EMBL" id="POSK01000002">
    <property type="protein sequence ID" value="PNI05931.1"/>
    <property type="molecule type" value="Genomic_DNA"/>
</dbReference>
<dbReference type="InterPro" id="IPR003660">
    <property type="entry name" value="HAMP_dom"/>
</dbReference>
<name>A0A2J8I611_VIBDI</name>